<dbReference type="Pfam" id="PF13499">
    <property type="entry name" value="EF-hand_7"/>
    <property type="match status" value="1"/>
</dbReference>
<keyword evidence="4" id="KW-0418">Kinase</keyword>
<evidence type="ECO:0000256" key="2">
    <source>
        <dbReference type="ARBA" id="ARBA00022837"/>
    </source>
</evidence>
<gene>
    <name evidence="4" type="primary">CDPK19_4</name>
    <name evidence="4" type="ORF">HAX54_048162</name>
</gene>
<dbReference type="EMBL" id="JACEIK010000791">
    <property type="protein sequence ID" value="MCD7462273.1"/>
    <property type="molecule type" value="Genomic_DNA"/>
</dbReference>
<evidence type="ECO:0000259" key="3">
    <source>
        <dbReference type="PROSITE" id="PS50222"/>
    </source>
</evidence>
<dbReference type="InterPro" id="IPR011992">
    <property type="entry name" value="EF-hand-dom_pair"/>
</dbReference>
<protein>
    <submittedName>
        <fullName evidence="4">Calcium-dependent protein kinase 8</fullName>
    </submittedName>
</protein>
<keyword evidence="2" id="KW-0106">Calcium</keyword>
<evidence type="ECO:0000313" key="4">
    <source>
        <dbReference type="EMBL" id="MCD7462273.1"/>
    </source>
</evidence>
<dbReference type="GO" id="GO:0016301">
    <property type="term" value="F:kinase activity"/>
    <property type="evidence" value="ECO:0007669"/>
    <property type="project" value="UniProtKB-KW"/>
</dbReference>
<keyword evidence="1" id="KW-0677">Repeat</keyword>
<proteinExistence type="predicted"/>
<reference evidence="4 5" key="1">
    <citation type="journal article" date="2021" name="BMC Genomics">
        <title>Datura genome reveals duplications of psychoactive alkaloid biosynthetic genes and high mutation rate following tissue culture.</title>
        <authorList>
            <person name="Rajewski A."/>
            <person name="Carter-House D."/>
            <person name="Stajich J."/>
            <person name="Litt A."/>
        </authorList>
    </citation>
    <scope>NUCLEOTIDE SEQUENCE [LARGE SCALE GENOMIC DNA]</scope>
    <source>
        <strain evidence="4">AR-01</strain>
    </source>
</reference>
<dbReference type="InterPro" id="IPR002048">
    <property type="entry name" value="EF_hand_dom"/>
</dbReference>
<sequence length="191" mass="21325">MLDPDPSRRLTAQQVLGNDSSLSDKDEFICFSSKPGMKERGLSVIAEFLSAEEVAGMKEAFEMMDTEKKGKINLGELKNGLQNLGHQIPDADLQILMEAAGVDGDGNLTSRSGYIEMEELHNALSDEDDINSEEVINAIMHDVDTDKDGGLVMRICCNDEGWYRLEEASRQYSRERFNSQLKIDEGWLITS</sequence>
<dbReference type="InterPro" id="IPR050145">
    <property type="entry name" value="Centrin_CML-like"/>
</dbReference>
<dbReference type="Gene3D" id="1.10.238.10">
    <property type="entry name" value="EF-hand"/>
    <property type="match status" value="2"/>
</dbReference>
<keyword evidence="4" id="KW-0808">Transferase</keyword>
<evidence type="ECO:0000256" key="1">
    <source>
        <dbReference type="ARBA" id="ARBA00022737"/>
    </source>
</evidence>
<name>A0ABS8SU63_DATST</name>
<dbReference type="Proteomes" id="UP000823775">
    <property type="component" value="Unassembled WGS sequence"/>
</dbReference>
<keyword evidence="5" id="KW-1185">Reference proteome</keyword>
<dbReference type="SUPFAM" id="SSF47473">
    <property type="entry name" value="EF-hand"/>
    <property type="match status" value="1"/>
</dbReference>
<accession>A0ABS8SU63</accession>
<comment type="caution">
    <text evidence="4">The sequence shown here is derived from an EMBL/GenBank/DDBJ whole genome shotgun (WGS) entry which is preliminary data.</text>
</comment>
<dbReference type="SMART" id="SM00054">
    <property type="entry name" value="EFh"/>
    <property type="match status" value="1"/>
</dbReference>
<evidence type="ECO:0000313" key="5">
    <source>
        <dbReference type="Proteomes" id="UP000823775"/>
    </source>
</evidence>
<dbReference type="PROSITE" id="PS50222">
    <property type="entry name" value="EF_HAND_2"/>
    <property type="match status" value="1"/>
</dbReference>
<dbReference type="PANTHER" id="PTHR23050">
    <property type="entry name" value="CALCIUM BINDING PROTEIN"/>
    <property type="match status" value="1"/>
</dbReference>
<organism evidence="4 5">
    <name type="scientific">Datura stramonium</name>
    <name type="common">Jimsonweed</name>
    <name type="synonym">Common thornapple</name>
    <dbReference type="NCBI Taxonomy" id="4076"/>
    <lineage>
        <taxon>Eukaryota</taxon>
        <taxon>Viridiplantae</taxon>
        <taxon>Streptophyta</taxon>
        <taxon>Embryophyta</taxon>
        <taxon>Tracheophyta</taxon>
        <taxon>Spermatophyta</taxon>
        <taxon>Magnoliopsida</taxon>
        <taxon>eudicotyledons</taxon>
        <taxon>Gunneridae</taxon>
        <taxon>Pentapetalae</taxon>
        <taxon>asterids</taxon>
        <taxon>lamiids</taxon>
        <taxon>Solanales</taxon>
        <taxon>Solanaceae</taxon>
        <taxon>Solanoideae</taxon>
        <taxon>Datureae</taxon>
        <taxon>Datura</taxon>
    </lineage>
</organism>
<feature type="domain" description="EF-hand" evidence="3">
    <location>
        <begin position="52"/>
        <end position="87"/>
    </location>
</feature>